<dbReference type="GO" id="GO:0032787">
    <property type="term" value="P:monocarboxylic acid metabolic process"/>
    <property type="evidence" value="ECO:0007669"/>
    <property type="project" value="UniProtKB-ARBA"/>
</dbReference>
<sequence length="264" mass="28060">MADEKHVPLLGHRAVVTGAGRGIGRCIALALADAGADVGVTARSEAELEQVVSEIEARGRRGLAVACDVTDSQQVQTMATTLLSGLNSIDILINNAGNAGSHKFLNHPDELWHRMLAINLTSVYYVCKAFVPTLVEQRQGRIITIASIASRVGERYIAAYTASKHGVLGLTRALAAEMLPYNVTVNAICPGYVDTPMTDQSVQNIIARTGMTQEKARAALENTSPQHRLIKPEEVAAMAVYLSLDISKGITGQAINIDGGGLMS</sequence>
<dbReference type="GO" id="GO:0016491">
    <property type="term" value="F:oxidoreductase activity"/>
    <property type="evidence" value="ECO:0007669"/>
    <property type="project" value="UniProtKB-KW"/>
</dbReference>
<gene>
    <name evidence="3" type="ORF">KSF_110350</name>
</gene>
<evidence type="ECO:0000313" key="4">
    <source>
        <dbReference type="Proteomes" id="UP000597444"/>
    </source>
</evidence>
<evidence type="ECO:0000256" key="1">
    <source>
        <dbReference type="ARBA" id="ARBA00006484"/>
    </source>
</evidence>
<reference evidence="3" key="1">
    <citation type="submission" date="2020-10" db="EMBL/GenBank/DDBJ databases">
        <title>Taxonomic study of unclassified bacteria belonging to the class Ktedonobacteria.</title>
        <authorList>
            <person name="Yabe S."/>
            <person name="Wang C.M."/>
            <person name="Zheng Y."/>
            <person name="Sakai Y."/>
            <person name="Cavaletti L."/>
            <person name="Monciardini P."/>
            <person name="Donadio S."/>
        </authorList>
    </citation>
    <scope>NUCLEOTIDE SEQUENCE</scope>
    <source>
        <strain evidence="3">ID150040</strain>
    </source>
</reference>
<dbReference type="InterPro" id="IPR020904">
    <property type="entry name" value="Sc_DH/Rdtase_CS"/>
</dbReference>
<organism evidence="3 4">
    <name type="scientific">Reticulibacter mediterranei</name>
    <dbReference type="NCBI Taxonomy" id="2778369"/>
    <lineage>
        <taxon>Bacteria</taxon>
        <taxon>Bacillati</taxon>
        <taxon>Chloroflexota</taxon>
        <taxon>Ktedonobacteria</taxon>
        <taxon>Ktedonobacterales</taxon>
        <taxon>Reticulibacteraceae</taxon>
        <taxon>Reticulibacter</taxon>
    </lineage>
</organism>
<dbReference type="SUPFAM" id="SSF51735">
    <property type="entry name" value="NAD(P)-binding Rossmann-fold domains"/>
    <property type="match status" value="1"/>
</dbReference>
<dbReference type="InterPro" id="IPR050259">
    <property type="entry name" value="SDR"/>
</dbReference>
<dbReference type="Pfam" id="PF13561">
    <property type="entry name" value="adh_short_C2"/>
    <property type="match status" value="1"/>
</dbReference>
<keyword evidence="2" id="KW-0560">Oxidoreductase</keyword>
<protein>
    <submittedName>
        <fullName evidence="3">3-hydroxyacyl-CoA dehydrogenase</fullName>
    </submittedName>
</protein>
<dbReference type="CDD" id="cd05233">
    <property type="entry name" value="SDR_c"/>
    <property type="match status" value="1"/>
</dbReference>
<dbReference type="InterPro" id="IPR002347">
    <property type="entry name" value="SDR_fam"/>
</dbReference>
<dbReference type="PANTHER" id="PTHR42879:SF2">
    <property type="entry name" value="3-OXOACYL-[ACYL-CARRIER-PROTEIN] REDUCTASE FABG"/>
    <property type="match status" value="1"/>
</dbReference>
<name>A0A8J3N721_9CHLR</name>
<dbReference type="EMBL" id="BNJK01000004">
    <property type="protein sequence ID" value="GHP00988.1"/>
    <property type="molecule type" value="Genomic_DNA"/>
</dbReference>
<dbReference type="NCBIfam" id="NF009466">
    <property type="entry name" value="PRK12826.1-2"/>
    <property type="match status" value="1"/>
</dbReference>
<comment type="caution">
    <text evidence="3">The sequence shown here is derived from an EMBL/GenBank/DDBJ whole genome shotgun (WGS) entry which is preliminary data.</text>
</comment>
<dbReference type="Gene3D" id="3.40.50.720">
    <property type="entry name" value="NAD(P)-binding Rossmann-like Domain"/>
    <property type="match status" value="1"/>
</dbReference>
<dbReference type="AlphaFoldDB" id="A0A8J3N721"/>
<dbReference type="InterPro" id="IPR036291">
    <property type="entry name" value="NAD(P)-bd_dom_sf"/>
</dbReference>
<evidence type="ECO:0000313" key="3">
    <source>
        <dbReference type="EMBL" id="GHP00988.1"/>
    </source>
</evidence>
<dbReference type="PANTHER" id="PTHR42879">
    <property type="entry name" value="3-OXOACYL-(ACYL-CARRIER-PROTEIN) REDUCTASE"/>
    <property type="match status" value="1"/>
</dbReference>
<dbReference type="Proteomes" id="UP000597444">
    <property type="component" value="Unassembled WGS sequence"/>
</dbReference>
<dbReference type="PROSITE" id="PS00061">
    <property type="entry name" value="ADH_SHORT"/>
    <property type="match status" value="1"/>
</dbReference>
<evidence type="ECO:0000256" key="2">
    <source>
        <dbReference type="ARBA" id="ARBA00023002"/>
    </source>
</evidence>
<accession>A0A8J3N721</accession>
<keyword evidence="4" id="KW-1185">Reference proteome</keyword>
<dbReference type="FunFam" id="3.40.50.720:FF:000084">
    <property type="entry name" value="Short-chain dehydrogenase reductase"/>
    <property type="match status" value="1"/>
</dbReference>
<dbReference type="PRINTS" id="PR00081">
    <property type="entry name" value="GDHRDH"/>
</dbReference>
<dbReference type="RefSeq" id="WP_220211562.1">
    <property type="nucleotide sequence ID" value="NZ_BNJK01000004.1"/>
</dbReference>
<dbReference type="PRINTS" id="PR00080">
    <property type="entry name" value="SDRFAMILY"/>
</dbReference>
<proteinExistence type="inferred from homology"/>
<comment type="similarity">
    <text evidence="1">Belongs to the short-chain dehydrogenases/reductases (SDR) family.</text>
</comment>